<accession>A0ABT0N2A3</accession>
<dbReference type="InterPro" id="IPR029229">
    <property type="entry name" value="Alkyl_sulf_C"/>
</dbReference>
<organism evidence="6 7">
    <name type="scientific">Shewanella corallii</name>
    <dbReference type="NCBI Taxonomy" id="560080"/>
    <lineage>
        <taxon>Bacteria</taxon>
        <taxon>Pseudomonadati</taxon>
        <taxon>Pseudomonadota</taxon>
        <taxon>Gammaproteobacteria</taxon>
        <taxon>Alteromonadales</taxon>
        <taxon>Shewanellaceae</taxon>
        <taxon>Shewanella</taxon>
    </lineage>
</organism>
<dbReference type="Gene3D" id="3.30.1050.10">
    <property type="entry name" value="SCP2 sterol-binding domain"/>
    <property type="match status" value="1"/>
</dbReference>
<keyword evidence="7" id="KW-1185">Reference proteome</keyword>
<reference evidence="6 7" key="1">
    <citation type="submission" date="2022-01" db="EMBL/GenBank/DDBJ databases">
        <title>Whole genome-based taxonomy of the Shewanellaceae.</title>
        <authorList>
            <person name="Martin-Rodriguez A.J."/>
        </authorList>
    </citation>
    <scope>NUCLEOTIDE SEQUENCE [LARGE SCALE GENOMIC DNA]</scope>
    <source>
        <strain evidence="6 7">DSM 21332</strain>
    </source>
</reference>
<dbReference type="Pfam" id="PF14864">
    <property type="entry name" value="Alkyl_sulf_C"/>
    <property type="match status" value="1"/>
</dbReference>
<feature type="domain" description="Metallo-beta-lactamase" evidence="5">
    <location>
        <begin position="145"/>
        <end position="367"/>
    </location>
</feature>
<dbReference type="InterPro" id="IPR044097">
    <property type="entry name" value="Bds1/SdsA1_MBL-fold"/>
</dbReference>
<evidence type="ECO:0000256" key="2">
    <source>
        <dbReference type="ARBA" id="ARBA00022801"/>
    </source>
</evidence>
<name>A0ABT0N2A3_9GAMM</name>
<comment type="caution">
    <text evidence="6">The sequence shown here is derived from an EMBL/GenBank/DDBJ whole genome shotgun (WGS) entry which is preliminary data.</text>
</comment>
<evidence type="ECO:0000256" key="3">
    <source>
        <dbReference type="ARBA" id="ARBA00022833"/>
    </source>
</evidence>
<evidence type="ECO:0000313" key="6">
    <source>
        <dbReference type="EMBL" id="MCL2912559.1"/>
    </source>
</evidence>
<dbReference type="CDD" id="cd07710">
    <property type="entry name" value="arylsulfatase_Sdsa1-like_MBL-fold"/>
    <property type="match status" value="1"/>
</dbReference>
<dbReference type="PANTHER" id="PTHR43223:SF1">
    <property type="entry name" value="ALKYL_ARYL-SULFATASE BDS1"/>
    <property type="match status" value="1"/>
</dbReference>
<dbReference type="SUPFAM" id="SSF55718">
    <property type="entry name" value="SCP-like"/>
    <property type="match status" value="1"/>
</dbReference>
<dbReference type="InterPro" id="IPR029228">
    <property type="entry name" value="Alkyl_sulf_dimr"/>
</dbReference>
<dbReference type="Gene3D" id="3.60.15.30">
    <property type="entry name" value="Metallo-beta-lactamase domain"/>
    <property type="match status" value="1"/>
</dbReference>
<evidence type="ECO:0000256" key="1">
    <source>
        <dbReference type="ARBA" id="ARBA00022723"/>
    </source>
</evidence>
<dbReference type="PANTHER" id="PTHR43223">
    <property type="entry name" value="ALKYL/ARYL-SULFATASE"/>
    <property type="match status" value="1"/>
</dbReference>
<dbReference type="InterPro" id="IPR038536">
    <property type="entry name" value="Alkyl/aryl-sulf_dimr_sf"/>
</dbReference>
<dbReference type="InterPro" id="IPR036527">
    <property type="entry name" value="SCP2_sterol-bd_dom_sf"/>
</dbReference>
<proteinExistence type="inferred from homology"/>
<evidence type="ECO:0000313" key="7">
    <source>
        <dbReference type="Proteomes" id="UP001202831"/>
    </source>
</evidence>
<dbReference type="Pfam" id="PF14863">
    <property type="entry name" value="Alkyl_sulf_dimr"/>
    <property type="match status" value="1"/>
</dbReference>
<dbReference type="SMART" id="SM00849">
    <property type="entry name" value="Lactamase_B"/>
    <property type="match status" value="1"/>
</dbReference>
<dbReference type="EMBL" id="JAKIKT010000001">
    <property type="protein sequence ID" value="MCL2912559.1"/>
    <property type="molecule type" value="Genomic_DNA"/>
</dbReference>
<evidence type="ECO:0000256" key="4">
    <source>
        <dbReference type="ARBA" id="ARBA00033751"/>
    </source>
</evidence>
<sequence>MDKSLNISKKPPRAGSFHSFRSAVTLGCAVALLVGCGQAQEKPDADSLQASVATLDAHQKVRESLPFDDTRDFELARKGLIAEAKEIDIYRDGQKIWSAESFDFLNGAEAAQTANPSLWRQAQLNNIRGLFEVVPGIYQLRGFDLANMTLIEGESGWIVVDPLTSKESAQKALEFAFSHLERKPIKAIIFTHAHIDHFGGALAVASLEQVLTGEVAVIAPEGFMEEATSENIIAGIAMGRRAGLMYGSHLPVAPDGYIGSGLGKGPVMGSFGILPPNRVITETGETVTVDGIEIEFQMTPETESPSEFTFYLPQFNAFCGSELVSRNMHNIYTLRGAKARDAVRWSHYIEEARQLFAGADVYFASHHWPLWGQGEIQDFLTKQRDIYRFVHDQTVRWFNMGLNAEEIAERIELPPSLVQNWSTRGYHGSLKHNAKAVYQFYLGWYDGNPANLDPLPAEQSASKYVRLMGGAQGVITAAKAAIDEGEYRWAAELLNRLVFADADNADAKALLAKAYTQLGYQAEAGSWRNSYLVAAQELAGGMPDKGVDLNTMRDVLAQTSVDKFFQSLAVRLKAEDADEVTTKVRISFSDLDQHYLLWIENAVMHFKAVDADASSDVGVVLTRPLLVDMLTGQLGIQQTLFSDNLDVQGNPLTLIDFLLLFEQPDGKFNLVTP</sequence>
<dbReference type="InterPro" id="IPR001279">
    <property type="entry name" value="Metallo-B-lactamas"/>
</dbReference>
<comment type="similarity">
    <text evidence="4">Belongs to the metallo-beta-lactamase superfamily. Type III sulfatase family.</text>
</comment>
<dbReference type="Gene3D" id="1.25.40.880">
    <property type="entry name" value="Alkyl sulfatase, dimerisation domain"/>
    <property type="match status" value="1"/>
</dbReference>
<evidence type="ECO:0000259" key="5">
    <source>
        <dbReference type="SMART" id="SM00849"/>
    </source>
</evidence>
<gene>
    <name evidence="6" type="ORF">L2725_01960</name>
</gene>
<keyword evidence="2" id="KW-0378">Hydrolase</keyword>
<keyword evidence="3" id="KW-0862">Zinc</keyword>
<dbReference type="RefSeq" id="WP_249247386.1">
    <property type="nucleotide sequence ID" value="NZ_JAKIKT010000001.1"/>
</dbReference>
<dbReference type="InterPro" id="IPR052195">
    <property type="entry name" value="Bact_Alkyl/Aryl-Sulfatase"/>
</dbReference>
<dbReference type="Proteomes" id="UP001202831">
    <property type="component" value="Unassembled WGS sequence"/>
</dbReference>
<keyword evidence="1" id="KW-0479">Metal-binding</keyword>
<dbReference type="Pfam" id="PF00753">
    <property type="entry name" value="Lactamase_B"/>
    <property type="match status" value="1"/>
</dbReference>
<dbReference type="InterPro" id="IPR036866">
    <property type="entry name" value="RibonucZ/Hydroxyglut_hydro"/>
</dbReference>
<dbReference type="SUPFAM" id="SSF56281">
    <property type="entry name" value="Metallo-hydrolase/oxidoreductase"/>
    <property type="match status" value="1"/>
</dbReference>
<protein>
    <submittedName>
        <fullName evidence="6">MBL fold metallo-hydrolase</fullName>
    </submittedName>
</protein>